<proteinExistence type="inferred from homology"/>
<feature type="domain" description="AMP-dependent synthetase/ligase" evidence="3">
    <location>
        <begin position="8"/>
        <end position="374"/>
    </location>
</feature>
<organism evidence="5 6">
    <name type="scientific">Acrocarpospora macrocephala</name>
    <dbReference type="NCBI Taxonomy" id="150177"/>
    <lineage>
        <taxon>Bacteria</taxon>
        <taxon>Bacillati</taxon>
        <taxon>Actinomycetota</taxon>
        <taxon>Actinomycetes</taxon>
        <taxon>Streptosporangiales</taxon>
        <taxon>Streptosporangiaceae</taxon>
        <taxon>Acrocarpospora</taxon>
    </lineage>
</organism>
<evidence type="ECO:0000313" key="6">
    <source>
        <dbReference type="Proteomes" id="UP000331127"/>
    </source>
</evidence>
<dbReference type="InterPro" id="IPR042099">
    <property type="entry name" value="ANL_N_sf"/>
</dbReference>
<dbReference type="RefSeq" id="WP_155356867.1">
    <property type="nucleotide sequence ID" value="NZ_BAAAHL010000068.1"/>
</dbReference>
<accession>A0A5M3WSN5</accession>
<dbReference type="OrthoDB" id="9803968at2"/>
<sequence>MLVSDIIRRNARFFPDRDAVIVPQGAHRTWQELDARTNRFANALLGMGLAKGDRLAVFAPNCGEYLDFFFACAKSGVIGVPVNTRLAPYETSSYLSYVEPAAVLVHADLLASAPWLADVRSIRHVIGFGAGHGLDLDLEDLIASGGAGEVGAAIHEDDIYQLGATSGTTGIPKAAILTHRNAIAAILTWLAELDVPELGTALQSIPFFFNPGGPAGLHPVLMKGGRTIIPPAFDPAEFPKLVQEYQVTHTIIVPTMVQMVVSNPAASEYDLSSLRGIMSGGSPFPAPVLERARALMGDVFHPIYGMAESYSCGTILRPQNLHTEGSRQRLSSIGKPETLVNVRVVDPEGGDVPHDGSTAGEIWLSGPSISPGYFQMPEETERSREGDWFKTGDLAVIDSDGFITIVDRLKDMIITGGINVFSVEVERALEQHPDVQQVAVIGVPHPRWGEAIHAVVSRAAGSTLTERELIAFAAERLSSYKKPRSVEFVAALPISATGKVLKKELRNKHTMRPALPRN</sequence>
<dbReference type="Pfam" id="PF00501">
    <property type="entry name" value="AMP-binding"/>
    <property type="match status" value="1"/>
</dbReference>
<dbReference type="Proteomes" id="UP000331127">
    <property type="component" value="Unassembled WGS sequence"/>
</dbReference>
<dbReference type="FunFam" id="3.30.300.30:FF:000008">
    <property type="entry name" value="2,3-dihydroxybenzoate-AMP ligase"/>
    <property type="match status" value="1"/>
</dbReference>
<reference evidence="5 6" key="1">
    <citation type="submission" date="2019-10" db="EMBL/GenBank/DDBJ databases">
        <title>Whole genome shotgun sequence of Acrocarpospora macrocephala NBRC 16266.</title>
        <authorList>
            <person name="Ichikawa N."/>
            <person name="Kimura A."/>
            <person name="Kitahashi Y."/>
            <person name="Komaki H."/>
            <person name="Oguchi A."/>
        </authorList>
    </citation>
    <scope>NUCLEOTIDE SEQUENCE [LARGE SCALE GENOMIC DNA]</scope>
    <source>
        <strain evidence="5 6">NBRC 16266</strain>
    </source>
</reference>
<evidence type="ECO:0000259" key="3">
    <source>
        <dbReference type="Pfam" id="PF00501"/>
    </source>
</evidence>
<dbReference type="AlphaFoldDB" id="A0A5M3WSN5"/>
<dbReference type="EMBL" id="BLAE01000030">
    <property type="protein sequence ID" value="GES11506.1"/>
    <property type="molecule type" value="Genomic_DNA"/>
</dbReference>
<dbReference type="Gene3D" id="3.40.50.12780">
    <property type="entry name" value="N-terminal domain of ligase-like"/>
    <property type="match status" value="1"/>
</dbReference>
<gene>
    <name evidence="5" type="ORF">Amac_051030</name>
</gene>
<evidence type="ECO:0000259" key="4">
    <source>
        <dbReference type="Pfam" id="PF13193"/>
    </source>
</evidence>
<dbReference type="GO" id="GO:0016878">
    <property type="term" value="F:acid-thiol ligase activity"/>
    <property type="evidence" value="ECO:0007669"/>
    <property type="project" value="UniProtKB-ARBA"/>
</dbReference>
<dbReference type="InterPro" id="IPR000873">
    <property type="entry name" value="AMP-dep_synth/lig_dom"/>
</dbReference>
<dbReference type="InterPro" id="IPR050237">
    <property type="entry name" value="ATP-dep_AMP-bd_enzyme"/>
</dbReference>
<evidence type="ECO:0000256" key="1">
    <source>
        <dbReference type="ARBA" id="ARBA00006432"/>
    </source>
</evidence>
<dbReference type="InterPro" id="IPR045851">
    <property type="entry name" value="AMP-bd_C_sf"/>
</dbReference>
<protein>
    <submittedName>
        <fullName evidence="5">Ligase</fullName>
    </submittedName>
</protein>
<evidence type="ECO:0000256" key="2">
    <source>
        <dbReference type="ARBA" id="ARBA00022598"/>
    </source>
</evidence>
<name>A0A5M3WSN5_9ACTN</name>
<evidence type="ECO:0000313" key="5">
    <source>
        <dbReference type="EMBL" id="GES11506.1"/>
    </source>
</evidence>
<comment type="similarity">
    <text evidence="1">Belongs to the ATP-dependent AMP-binding enzyme family.</text>
</comment>
<dbReference type="Gene3D" id="3.30.300.30">
    <property type="match status" value="1"/>
</dbReference>
<dbReference type="InterPro" id="IPR025110">
    <property type="entry name" value="AMP-bd_C"/>
</dbReference>
<dbReference type="PROSITE" id="PS00455">
    <property type="entry name" value="AMP_BINDING"/>
    <property type="match status" value="1"/>
</dbReference>
<feature type="domain" description="AMP-binding enzyme C-terminal" evidence="4">
    <location>
        <begin position="424"/>
        <end position="499"/>
    </location>
</feature>
<dbReference type="SUPFAM" id="SSF56801">
    <property type="entry name" value="Acetyl-CoA synthetase-like"/>
    <property type="match status" value="1"/>
</dbReference>
<comment type="caution">
    <text evidence="5">The sequence shown here is derived from an EMBL/GenBank/DDBJ whole genome shotgun (WGS) entry which is preliminary data.</text>
</comment>
<dbReference type="PANTHER" id="PTHR43767:SF1">
    <property type="entry name" value="NONRIBOSOMAL PEPTIDE SYNTHASE PES1 (EUROFUNG)-RELATED"/>
    <property type="match status" value="1"/>
</dbReference>
<dbReference type="PANTHER" id="PTHR43767">
    <property type="entry name" value="LONG-CHAIN-FATTY-ACID--COA LIGASE"/>
    <property type="match status" value="1"/>
</dbReference>
<keyword evidence="6" id="KW-1185">Reference proteome</keyword>
<dbReference type="InterPro" id="IPR020845">
    <property type="entry name" value="AMP-binding_CS"/>
</dbReference>
<keyword evidence="2 5" id="KW-0436">Ligase</keyword>
<dbReference type="Pfam" id="PF13193">
    <property type="entry name" value="AMP-binding_C"/>
    <property type="match status" value="1"/>
</dbReference>